<dbReference type="EMBL" id="JAATJC010000001">
    <property type="protein sequence ID" value="NJC06928.1"/>
    <property type="molecule type" value="Genomic_DNA"/>
</dbReference>
<protein>
    <recommendedName>
        <fullName evidence="5">Tip attachment protein J domain-containing protein</fullName>
    </recommendedName>
</protein>
<dbReference type="InterPro" id="IPR056490">
    <property type="entry name" value="Rcc01698_C"/>
</dbReference>
<reference evidence="3 4" key="1">
    <citation type="submission" date="2020-03" db="EMBL/GenBank/DDBJ databases">
        <title>Genomic Encyclopedia of Type Strains, Phase IV (KMG-IV): sequencing the most valuable type-strain genomes for metagenomic binning, comparative biology and taxonomic classification.</title>
        <authorList>
            <person name="Goeker M."/>
        </authorList>
    </citation>
    <scope>NUCLEOTIDE SEQUENCE [LARGE SCALE GENOMIC DNA]</scope>
    <source>
        <strain evidence="3 4">DSM 16846</strain>
    </source>
</reference>
<proteinExistence type="predicted"/>
<accession>A0A7X5Y843</accession>
<dbReference type="Pfam" id="PF23666">
    <property type="entry name" value="Rcc01698_C"/>
    <property type="match status" value="1"/>
</dbReference>
<dbReference type="AlphaFoldDB" id="A0A7X5Y843"/>
<dbReference type="RefSeq" id="WP_168070433.1">
    <property type="nucleotide sequence ID" value="NZ_JAATJC010000001.1"/>
</dbReference>
<dbReference type="Proteomes" id="UP000558192">
    <property type="component" value="Unassembled WGS sequence"/>
</dbReference>
<comment type="caution">
    <text evidence="3">The sequence shown here is derived from an EMBL/GenBank/DDBJ whole genome shotgun (WGS) entry which is preliminary data.</text>
</comment>
<name>A0A7X5Y843_9SPHN</name>
<sequence>MANLVLGAAGAALGGPVGGALGSMLGRQIDRSLGRVPSARLSDLRAPSSQYGDQIPSIVRSMRVAGVVNWTAQPVATATVSKSGSSQGSSVSFAYAISSGRVGQIGRIWADGRVIRDQEGRQEVSFEMRLHDGDEDQPSDPLIASILGDASAPAFRGIAYILFEDFDLSSFGNRLPFITVELLGTGEPIAAEQVLSSQLGIDGAIAAAEHLIEGCALTGDNLLSAIGPFCDAFEPSFAYADGEWSLGKAAIHHVIDDALWTLDHAAQSVVGVGGNDHPTKVSVRFFDPDLDFAAGEKSARFLGVERLKRIELPAALEGKHAKATAFERLASTRGKAHPAWLKLPLSYADVCVGDHVSSSRSPAQRFLVCTKELASGELKFGLRRQAASIASEEADAGGRRLAGALGREPLAVSVVEMPGLPGENEPEVAILVSGGHVPFQQLPLAISIDGVEQTSSSAPTACSRAVLLDPLPASAGELIDKRNAIRVEFDKDPFLTSCDESALLAGANLGWLDGEFIQFATAKHLGRARYELSGLIRGRFDSGVAVVHDSGSQFIMLAPTAFTTLKVSHANIGATFVAKVHGPDGTVAEATATIKGLAAKPWTPVHLSAADVADGLAVNWVRRCKEGAPWLDAVETPIGSSREAYRVRLTDQENVTLELETSTSSAVFAAQSLASLGARPWRLVIVQLGDFAASREAILTVK</sequence>
<evidence type="ECO:0008006" key="5">
    <source>
        <dbReference type="Google" id="ProtNLM"/>
    </source>
</evidence>
<organism evidence="3 4">
    <name type="scientific">Sphingomonas kaistensis</name>
    <dbReference type="NCBI Taxonomy" id="298708"/>
    <lineage>
        <taxon>Bacteria</taxon>
        <taxon>Pseudomonadati</taxon>
        <taxon>Pseudomonadota</taxon>
        <taxon>Alphaproteobacteria</taxon>
        <taxon>Sphingomonadales</taxon>
        <taxon>Sphingomonadaceae</taxon>
        <taxon>Sphingomonas</taxon>
    </lineage>
</organism>
<evidence type="ECO:0000259" key="2">
    <source>
        <dbReference type="Pfam" id="PF23666"/>
    </source>
</evidence>
<gene>
    <name evidence="3" type="ORF">GGQ97_002721</name>
</gene>
<keyword evidence="4" id="KW-1185">Reference proteome</keyword>
<feature type="domain" description="Rcc01698-like C-terminal" evidence="2">
    <location>
        <begin position="466"/>
        <end position="555"/>
    </location>
</feature>
<dbReference type="Pfam" id="PF13550">
    <property type="entry name" value="Phage-tail_3"/>
    <property type="match status" value="1"/>
</dbReference>
<evidence type="ECO:0000313" key="3">
    <source>
        <dbReference type="EMBL" id="NJC06928.1"/>
    </source>
</evidence>
<evidence type="ECO:0000313" key="4">
    <source>
        <dbReference type="Proteomes" id="UP000558192"/>
    </source>
</evidence>
<evidence type="ECO:0000259" key="1">
    <source>
        <dbReference type="Pfam" id="PF13550"/>
    </source>
</evidence>
<dbReference type="InterPro" id="IPR032876">
    <property type="entry name" value="J_dom"/>
</dbReference>
<feature type="domain" description="Tip attachment protein J" evidence="1">
    <location>
        <begin position="266"/>
        <end position="358"/>
    </location>
</feature>